<dbReference type="PROSITE" id="PS51687">
    <property type="entry name" value="SAM_MT_RNA_M5U"/>
    <property type="match status" value="1"/>
</dbReference>
<feature type="active site" description="Nucleophile" evidence="4">
    <location>
        <position position="411"/>
    </location>
</feature>
<evidence type="ECO:0000256" key="5">
    <source>
        <dbReference type="SAM" id="MobiDB-lite"/>
    </source>
</evidence>
<dbReference type="SUPFAM" id="SSF50249">
    <property type="entry name" value="Nucleic acid-binding proteins"/>
    <property type="match status" value="1"/>
</dbReference>
<dbReference type="AlphaFoldDB" id="A0A7T7MBE2"/>
<feature type="binding site" evidence="4">
    <location>
        <position position="266"/>
    </location>
    <ligand>
        <name>S-adenosyl-L-methionine</name>
        <dbReference type="ChEBI" id="CHEBI:59789"/>
    </ligand>
</feature>
<dbReference type="Proteomes" id="UP000595895">
    <property type="component" value="Chromosome"/>
</dbReference>
<evidence type="ECO:0000259" key="6">
    <source>
        <dbReference type="PROSITE" id="PS50926"/>
    </source>
</evidence>
<evidence type="ECO:0000256" key="4">
    <source>
        <dbReference type="PROSITE-ProRule" id="PRU01024"/>
    </source>
</evidence>
<keyword evidence="3 4" id="KW-0949">S-adenosyl-L-methionine</keyword>
<feature type="region of interest" description="Disordered" evidence="5">
    <location>
        <begin position="132"/>
        <end position="152"/>
    </location>
</feature>
<keyword evidence="1 4" id="KW-0489">Methyltransferase</keyword>
<evidence type="ECO:0000256" key="1">
    <source>
        <dbReference type="ARBA" id="ARBA00022603"/>
    </source>
</evidence>
<evidence type="ECO:0000313" key="7">
    <source>
        <dbReference type="EMBL" id="QQM68364.1"/>
    </source>
</evidence>
<reference evidence="7 8" key="1">
    <citation type="submission" date="2020-12" db="EMBL/GenBank/DDBJ databases">
        <authorList>
            <person name="Zhou J."/>
        </authorList>
    </citation>
    <scope>NUCLEOTIDE SEQUENCE [LARGE SCALE GENOMIC DNA]</scope>
    <source>
        <strain evidence="7 8">CCUG 61299</strain>
    </source>
</reference>
<dbReference type="InterPro" id="IPR010280">
    <property type="entry name" value="U5_MeTrfase_fam"/>
</dbReference>
<dbReference type="PANTHER" id="PTHR11061">
    <property type="entry name" value="RNA M5U METHYLTRANSFERASE"/>
    <property type="match status" value="1"/>
</dbReference>
<keyword evidence="2 4" id="KW-0808">Transferase</keyword>
<dbReference type="InterPro" id="IPR002792">
    <property type="entry name" value="TRAM_dom"/>
</dbReference>
<evidence type="ECO:0000313" key="8">
    <source>
        <dbReference type="Proteomes" id="UP000595895"/>
    </source>
</evidence>
<dbReference type="Gene3D" id="3.40.50.150">
    <property type="entry name" value="Vaccinia Virus protein VP39"/>
    <property type="match status" value="1"/>
</dbReference>
<dbReference type="EMBL" id="CP066802">
    <property type="protein sequence ID" value="QQM68364.1"/>
    <property type="molecule type" value="Genomic_DNA"/>
</dbReference>
<name>A0A7T7MBE2_9ACTO</name>
<feature type="binding site" evidence="4">
    <location>
        <position position="333"/>
    </location>
    <ligand>
        <name>S-adenosyl-L-methionine</name>
        <dbReference type="ChEBI" id="CHEBI:59789"/>
    </ligand>
</feature>
<protein>
    <submittedName>
        <fullName evidence="7">Class I SAM-dependent RNA methyltransferase</fullName>
    </submittedName>
</protein>
<organism evidence="7 8">
    <name type="scientific">Actinomyces weissii</name>
    <dbReference type="NCBI Taxonomy" id="675090"/>
    <lineage>
        <taxon>Bacteria</taxon>
        <taxon>Bacillati</taxon>
        <taxon>Actinomycetota</taxon>
        <taxon>Actinomycetes</taxon>
        <taxon>Actinomycetales</taxon>
        <taxon>Actinomycetaceae</taxon>
        <taxon>Actinomyces</taxon>
    </lineage>
</organism>
<dbReference type="PROSITE" id="PS01231">
    <property type="entry name" value="TRMA_2"/>
    <property type="match status" value="1"/>
</dbReference>
<feature type="binding site" evidence="4">
    <location>
        <position position="384"/>
    </location>
    <ligand>
        <name>S-adenosyl-L-methionine</name>
        <dbReference type="ChEBI" id="CHEBI:59789"/>
    </ligand>
</feature>
<dbReference type="GO" id="GO:0070041">
    <property type="term" value="F:rRNA (uridine-C5-)-methyltransferase activity"/>
    <property type="evidence" value="ECO:0007669"/>
    <property type="project" value="TreeGrafter"/>
</dbReference>
<evidence type="ECO:0000256" key="3">
    <source>
        <dbReference type="ARBA" id="ARBA00022691"/>
    </source>
</evidence>
<evidence type="ECO:0000256" key="2">
    <source>
        <dbReference type="ARBA" id="ARBA00022679"/>
    </source>
</evidence>
<proteinExistence type="inferred from homology"/>
<dbReference type="PROSITE" id="PS50926">
    <property type="entry name" value="TRAM"/>
    <property type="match status" value="1"/>
</dbReference>
<dbReference type="Gene3D" id="2.40.50.140">
    <property type="entry name" value="Nucleic acid-binding proteins"/>
    <property type="match status" value="1"/>
</dbReference>
<dbReference type="SUPFAM" id="SSF53335">
    <property type="entry name" value="S-adenosyl-L-methionine-dependent methyltransferases"/>
    <property type="match status" value="1"/>
</dbReference>
<dbReference type="InterPro" id="IPR012340">
    <property type="entry name" value="NA-bd_OB-fold"/>
</dbReference>
<dbReference type="PANTHER" id="PTHR11061:SF30">
    <property type="entry name" value="TRNA (URACIL(54)-C(5))-METHYLTRANSFERASE"/>
    <property type="match status" value="1"/>
</dbReference>
<dbReference type="Pfam" id="PF05958">
    <property type="entry name" value="tRNA_U5-meth_tr"/>
    <property type="match status" value="1"/>
</dbReference>
<dbReference type="KEGG" id="awe:JG540_05815"/>
<comment type="similarity">
    <text evidence="4">Belongs to the class I-like SAM-binding methyltransferase superfamily. RNA M5U methyltransferase family.</text>
</comment>
<feature type="binding site" evidence="4">
    <location>
        <position position="312"/>
    </location>
    <ligand>
        <name>S-adenosyl-L-methionine</name>
        <dbReference type="ChEBI" id="CHEBI:59789"/>
    </ligand>
</feature>
<sequence length="456" mass="48115">MVLKVGAPAHGGHCVSRLEQDPTGPVVFVRHALPGETVRARVTSRGARSWRAETTEVLTASPDRVAPAWDQAGAGGVGGGELSHVALPAQRTWKRWVLADCLRRIGGPEVVEAVADLPQAQGGSVLVKALPSEAQAETAPSPQERARAGTGTRTRISLAVAPDGRLGMHGFRSQEVLALHDLPLAVPEIQALGLTERACWRRGLRPGDTVRAVAPSAGEPLVLAGRQVLNAQGRPTPRRRVDEVVDASGLGLGRLRYNLHADGFWQVHRQAPQVLVDRVVRAALAERPTAVGSREGAGSLPASPGTKVLELYAGAGLFTLPLSLLAGQVRSLEGAQTAVHDARRNLHEQASARLFAGRVTARSVAGVGGAFGDGQEAADVVVLDPPRAGAGREVVEAVCALGPRRVVLVACDPAALARDLGTFLRRGYRLRDLSALDLFPHTHHFETVAVLEREAS</sequence>
<gene>
    <name evidence="7" type="ORF">JG540_05815</name>
</gene>
<dbReference type="InterPro" id="IPR029063">
    <property type="entry name" value="SAM-dependent_MTases_sf"/>
</dbReference>
<keyword evidence="8" id="KW-1185">Reference proteome</keyword>
<dbReference type="InterPro" id="IPR030391">
    <property type="entry name" value="MeTrfase_TrmA_CS"/>
</dbReference>
<feature type="domain" description="TRAM" evidence="6">
    <location>
        <begin position="1"/>
        <end position="56"/>
    </location>
</feature>
<accession>A0A7T7MBE2</accession>
<dbReference type="GO" id="GO:0070475">
    <property type="term" value="P:rRNA base methylation"/>
    <property type="evidence" value="ECO:0007669"/>
    <property type="project" value="TreeGrafter"/>
</dbReference>